<sequence length="114" mass="12882">MEKFLKIENYETTEEAIQAVASIYADKDKTMVVNNLQVNGKIINNLEVEGKIIAKTGKIGQWEIRTNRIGIPKIADMQLISDKWIRLREYNGPQYTSTGGFAGTNLWSSKKGVF</sequence>
<dbReference type="EMBL" id="MK500388">
    <property type="protein sequence ID" value="QBK88368.1"/>
    <property type="molecule type" value="Genomic_DNA"/>
</dbReference>
<evidence type="ECO:0000313" key="1">
    <source>
        <dbReference type="EMBL" id="QBK88368.1"/>
    </source>
</evidence>
<proteinExistence type="predicted"/>
<accession>A0A481YYV2</accession>
<gene>
    <name evidence="1" type="ORF">LCMiAC01_00320</name>
</gene>
<name>A0A481YYV2_9VIRU</name>
<protein>
    <submittedName>
        <fullName evidence="1">Uncharacterized protein</fullName>
    </submittedName>
</protein>
<reference evidence="1" key="1">
    <citation type="journal article" date="2019" name="MBio">
        <title>Virus Genomes from Deep Sea Sediments Expand the Ocean Megavirome and Support Independent Origins of Viral Gigantism.</title>
        <authorList>
            <person name="Backstrom D."/>
            <person name="Yutin N."/>
            <person name="Jorgensen S.L."/>
            <person name="Dharamshi J."/>
            <person name="Homa F."/>
            <person name="Zaremba-Niedwiedzka K."/>
            <person name="Spang A."/>
            <person name="Wolf Y.I."/>
            <person name="Koonin E.V."/>
            <person name="Ettema T.J."/>
        </authorList>
    </citation>
    <scope>NUCLEOTIDE SEQUENCE</scope>
</reference>
<organism evidence="1">
    <name type="scientific">Mimivirus LCMiAC01</name>
    <dbReference type="NCBI Taxonomy" id="2506608"/>
    <lineage>
        <taxon>Viruses</taxon>
        <taxon>Varidnaviria</taxon>
        <taxon>Bamfordvirae</taxon>
        <taxon>Nucleocytoviricota</taxon>
        <taxon>Megaviricetes</taxon>
        <taxon>Imitervirales</taxon>
        <taxon>Mimiviridae</taxon>
        <taxon>Klosneuvirinae</taxon>
    </lineage>
</organism>